<evidence type="ECO:0000256" key="1">
    <source>
        <dbReference type="SAM" id="Phobius"/>
    </source>
</evidence>
<feature type="non-terminal residue" evidence="2">
    <location>
        <position position="1"/>
    </location>
</feature>
<gene>
    <name evidence="2" type="ORF">S01H4_55354</name>
</gene>
<protein>
    <submittedName>
        <fullName evidence="2">Uncharacterized protein</fullName>
    </submittedName>
</protein>
<evidence type="ECO:0000313" key="2">
    <source>
        <dbReference type="EMBL" id="GAH18126.1"/>
    </source>
</evidence>
<accession>X1DBI0</accession>
<proteinExistence type="predicted"/>
<comment type="caution">
    <text evidence="2">The sequence shown here is derived from an EMBL/GenBank/DDBJ whole genome shotgun (WGS) entry which is preliminary data.</text>
</comment>
<feature type="transmembrane region" description="Helical" evidence="1">
    <location>
        <begin position="12"/>
        <end position="31"/>
    </location>
</feature>
<sequence>KSKELKKTFSIIYIYIIGFTTQNIKFIIKSIQHG</sequence>
<reference evidence="2" key="1">
    <citation type="journal article" date="2014" name="Front. Microbiol.">
        <title>High frequency of phylogenetically diverse reductive dehalogenase-homologous genes in deep subseafloor sedimentary metagenomes.</title>
        <authorList>
            <person name="Kawai M."/>
            <person name="Futagami T."/>
            <person name="Toyoda A."/>
            <person name="Takaki Y."/>
            <person name="Nishi S."/>
            <person name="Hori S."/>
            <person name="Arai W."/>
            <person name="Tsubouchi T."/>
            <person name="Morono Y."/>
            <person name="Uchiyama I."/>
            <person name="Ito T."/>
            <person name="Fujiyama A."/>
            <person name="Inagaki F."/>
            <person name="Takami H."/>
        </authorList>
    </citation>
    <scope>NUCLEOTIDE SEQUENCE</scope>
    <source>
        <strain evidence="2">Expedition CK06-06</strain>
    </source>
</reference>
<organism evidence="2">
    <name type="scientific">marine sediment metagenome</name>
    <dbReference type="NCBI Taxonomy" id="412755"/>
    <lineage>
        <taxon>unclassified sequences</taxon>
        <taxon>metagenomes</taxon>
        <taxon>ecological metagenomes</taxon>
    </lineage>
</organism>
<dbReference type="EMBL" id="BART01031938">
    <property type="protein sequence ID" value="GAH18126.1"/>
    <property type="molecule type" value="Genomic_DNA"/>
</dbReference>
<keyword evidence="1" id="KW-1133">Transmembrane helix</keyword>
<keyword evidence="1" id="KW-0472">Membrane</keyword>
<dbReference type="AlphaFoldDB" id="X1DBI0"/>
<keyword evidence="1" id="KW-0812">Transmembrane</keyword>
<name>X1DBI0_9ZZZZ</name>